<dbReference type="OrthoDB" id="60033at2759"/>
<evidence type="ECO:0000259" key="6">
    <source>
        <dbReference type="SMART" id="SM00415"/>
    </source>
</evidence>
<evidence type="ECO:0000313" key="8">
    <source>
        <dbReference type="Proteomes" id="UP000751190"/>
    </source>
</evidence>
<dbReference type="PANTHER" id="PTHR10015:SF427">
    <property type="entry name" value="HEAT SHOCK FACTOR PROTEIN"/>
    <property type="match status" value="1"/>
</dbReference>
<evidence type="ECO:0000256" key="4">
    <source>
        <dbReference type="RuleBase" id="RU004020"/>
    </source>
</evidence>
<dbReference type="GO" id="GO:0043565">
    <property type="term" value="F:sequence-specific DNA binding"/>
    <property type="evidence" value="ECO:0007669"/>
    <property type="project" value="InterPro"/>
</dbReference>
<protein>
    <recommendedName>
        <fullName evidence="6">HSF-type DNA-binding domain-containing protein</fullName>
    </recommendedName>
</protein>
<keyword evidence="3" id="KW-0539">Nucleus</keyword>
<evidence type="ECO:0000256" key="5">
    <source>
        <dbReference type="SAM" id="MobiDB-lite"/>
    </source>
</evidence>
<dbReference type="PRINTS" id="PR00056">
    <property type="entry name" value="HSFDOMAIN"/>
</dbReference>
<comment type="subcellular location">
    <subcellularLocation>
        <location evidence="1">Nucleus</location>
    </subcellularLocation>
</comment>
<comment type="similarity">
    <text evidence="4">Belongs to the HSF family.</text>
</comment>
<keyword evidence="2" id="KW-0238">DNA-binding</keyword>
<feature type="region of interest" description="Disordered" evidence="5">
    <location>
        <begin position="227"/>
        <end position="292"/>
    </location>
</feature>
<dbReference type="GO" id="GO:0005634">
    <property type="term" value="C:nucleus"/>
    <property type="evidence" value="ECO:0007669"/>
    <property type="project" value="UniProtKB-SubCell"/>
</dbReference>
<dbReference type="PANTHER" id="PTHR10015">
    <property type="entry name" value="HEAT SHOCK TRANSCRIPTION FACTOR"/>
    <property type="match status" value="1"/>
</dbReference>
<dbReference type="OMA" id="QYDNSYM"/>
<gene>
    <name evidence="7" type="ORF">KFE25_012334</name>
</gene>
<evidence type="ECO:0000256" key="1">
    <source>
        <dbReference type="ARBA" id="ARBA00004123"/>
    </source>
</evidence>
<dbReference type="Pfam" id="PF00447">
    <property type="entry name" value="HSF_DNA-bind"/>
    <property type="match status" value="1"/>
</dbReference>
<dbReference type="SUPFAM" id="SSF46785">
    <property type="entry name" value="Winged helix' DNA-binding domain"/>
    <property type="match status" value="1"/>
</dbReference>
<proteinExistence type="inferred from homology"/>
<evidence type="ECO:0000256" key="3">
    <source>
        <dbReference type="ARBA" id="ARBA00023242"/>
    </source>
</evidence>
<accession>A0A8J5XGV4</accession>
<dbReference type="InterPro" id="IPR036390">
    <property type="entry name" value="WH_DNA-bd_sf"/>
</dbReference>
<feature type="domain" description="HSF-type DNA-binding" evidence="6">
    <location>
        <begin position="11"/>
        <end position="108"/>
    </location>
</feature>
<evidence type="ECO:0000313" key="7">
    <source>
        <dbReference type="EMBL" id="KAG8464971.1"/>
    </source>
</evidence>
<dbReference type="Proteomes" id="UP000751190">
    <property type="component" value="Unassembled WGS sequence"/>
</dbReference>
<feature type="compositionally biased region" description="Low complexity" evidence="5">
    <location>
        <begin position="227"/>
        <end position="241"/>
    </location>
</feature>
<dbReference type="EMBL" id="JAGTXO010000011">
    <property type="protein sequence ID" value="KAG8464971.1"/>
    <property type="molecule type" value="Genomic_DNA"/>
</dbReference>
<keyword evidence="8" id="KW-1185">Reference proteome</keyword>
<name>A0A8J5XGV4_DIALT</name>
<reference evidence="7" key="1">
    <citation type="submission" date="2021-05" db="EMBL/GenBank/DDBJ databases">
        <title>The genome of the haptophyte Pavlova lutheri (Diacronema luteri, Pavlovales) - a model for lipid biosynthesis in eukaryotic algae.</title>
        <authorList>
            <person name="Hulatt C.J."/>
            <person name="Posewitz M.C."/>
        </authorList>
    </citation>
    <scope>NUCLEOTIDE SEQUENCE</scope>
    <source>
        <strain evidence="7">NIVA-4/92</strain>
    </source>
</reference>
<dbReference type="InterPro" id="IPR036388">
    <property type="entry name" value="WH-like_DNA-bd_sf"/>
</dbReference>
<dbReference type="InterPro" id="IPR000232">
    <property type="entry name" value="HSF_DNA-bd"/>
</dbReference>
<feature type="compositionally biased region" description="Low complexity" evidence="5">
    <location>
        <begin position="251"/>
        <end position="261"/>
    </location>
</feature>
<sequence length="416" mass="45662">MTGDDEEEGNALPPFLTKLYELVDSPDATHIEWGDDGSSFRLLDATLYARELLPLYFKHNSLASFTRQLLTYGFKRCLPPPGSAGTLEFYHEHFRRGDRAALRLIRRRVASRKRGTPCGPYEHHLGAHSLPVVMTPDDAVLIQVERLREHVCAVEMQFQGSMAEIRAVLEQLERQAYRCAHVDGNRGAMLASHMGPMGVGGMRMQFTGGAPGPPMHGDAAHQAAFAAHVQQAAAAQQQQQQLHHHHHHQHQQQLQLQQLHTHAQHHHALAYAQAQQQQHAMQHAQLHAAHEQAASSLGHLARRADEADVGYAQPYELPVVTPASAGDACRAQPPPARDATIGSPGAQVFDHHAHAVFGSFVAGSGPSQDSDKLHGGGAHLSLHMAPHEHLQRDGEQRVLLAPLAAQAQMQHEGERI</sequence>
<evidence type="ECO:0000256" key="2">
    <source>
        <dbReference type="ARBA" id="ARBA00023125"/>
    </source>
</evidence>
<comment type="caution">
    <text evidence="7">The sequence shown here is derived from an EMBL/GenBank/DDBJ whole genome shotgun (WGS) entry which is preliminary data.</text>
</comment>
<dbReference type="SMART" id="SM00415">
    <property type="entry name" value="HSF"/>
    <property type="match status" value="1"/>
</dbReference>
<feature type="compositionally biased region" description="Low complexity" evidence="5">
    <location>
        <begin position="269"/>
        <end position="292"/>
    </location>
</feature>
<dbReference type="AlphaFoldDB" id="A0A8J5XGV4"/>
<dbReference type="GO" id="GO:0003700">
    <property type="term" value="F:DNA-binding transcription factor activity"/>
    <property type="evidence" value="ECO:0007669"/>
    <property type="project" value="InterPro"/>
</dbReference>
<dbReference type="Gene3D" id="1.10.10.10">
    <property type="entry name" value="Winged helix-like DNA-binding domain superfamily/Winged helix DNA-binding domain"/>
    <property type="match status" value="1"/>
</dbReference>
<organism evidence="7 8">
    <name type="scientific">Diacronema lutheri</name>
    <name type="common">Unicellular marine alga</name>
    <name type="synonym">Monochrysis lutheri</name>
    <dbReference type="NCBI Taxonomy" id="2081491"/>
    <lineage>
        <taxon>Eukaryota</taxon>
        <taxon>Haptista</taxon>
        <taxon>Haptophyta</taxon>
        <taxon>Pavlovophyceae</taxon>
        <taxon>Pavlovales</taxon>
        <taxon>Pavlovaceae</taxon>
        <taxon>Diacronema</taxon>
    </lineage>
</organism>